<feature type="compositionally biased region" description="Low complexity" evidence="1">
    <location>
        <begin position="166"/>
        <end position="182"/>
    </location>
</feature>
<dbReference type="KEGG" id="phon:BH719_04860"/>
<evidence type="ECO:0000313" key="2">
    <source>
        <dbReference type="EMBL" id="AOS47273.1"/>
    </source>
</evidence>
<name>A0A1D8B2A8_9ACTO</name>
<gene>
    <name evidence="2" type="ORF">BH719_04860</name>
</gene>
<organism evidence="2 3">
    <name type="scientific">Pauljensenia hongkongensis</name>
    <dbReference type="NCBI Taxonomy" id="178339"/>
    <lineage>
        <taxon>Bacteria</taxon>
        <taxon>Bacillati</taxon>
        <taxon>Actinomycetota</taxon>
        <taxon>Actinomycetes</taxon>
        <taxon>Actinomycetales</taxon>
        <taxon>Actinomycetaceae</taxon>
        <taxon>Pauljensenia</taxon>
    </lineage>
</organism>
<proteinExistence type="predicted"/>
<feature type="region of interest" description="Disordered" evidence="1">
    <location>
        <begin position="111"/>
        <end position="182"/>
    </location>
</feature>
<sequence length="182" mass="18770">MALFARTTTLSANFPGTYEQVYLAAFAAVYALGYTPDMADPNMRMICYSTPTTAFTWGVNVTIGLVPQQGQVVVEITAQSLWPMPTLGQEGRNKKIINAAFEQINAALAQGAPQPGQQPQAGVDGAQPYGGAAFQPGQQPQAGADGAQPYGGAAFQPGQQPNAGSAQPYGGAAPRPGQQPGA</sequence>
<dbReference type="EMBL" id="CP017298">
    <property type="protein sequence ID" value="AOS47273.1"/>
    <property type="molecule type" value="Genomic_DNA"/>
</dbReference>
<keyword evidence="3" id="KW-1185">Reference proteome</keyword>
<dbReference type="RefSeq" id="WP_009743644.1">
    <property type="nucleotide sequence ID" value="NZ_CP017298.1"/>
</dbReference>
<reference evidence="2 3" key="1">
    <citation type="submission" date="2016-09" db="EMBL/GenBank/DDBJ databases">
        <title>Complete genome sequence of Actinomyces hongkongensis HKU8.</title>
        <authorList>
            <person name="Gao Y.-X."/>
            <person name="Zhou Y.-Y."/>
            <person name="Xie Y."/>
            <person name="Wang M."/>
            <person name="Wang S.-J."/>
            <person name="Shen S.-G."/>
        </authorList>
    </citation>
    <scope>NUCLEOTIDE SEQUENCE [LARGE SCALE GENOMIC DNA]</scope>
    <source>
        <strain evidence="2 3">HKU8</strain>
    </source>
</reference>
<dbReference type="OrthoDB" id="4571327at2"/>
<accession>A0A1D8B2A8</accession>
<dbReference type="Proteomes" id="UP000095214">
    <property type="component" value="Chromosome"/>
</dbReference>
<dbReference type="AlphaFoldDB" id="A0A1D8B2A8"/>
<evidence type="ECO:0000313" key="3">
    <source>
        <dbReference type="Proteomes" id="UP000095214"/>
    </source>
</evidence>
<evidence type="ECO:0000256" key="1">
    <source>
        <dbReference type="SAM" id="MobiDB-lite"/>
    </source>
</evidence>
<feature type="compositionally biased region" description="Low complexity" evidence="1">
    <location>
        <begin position="111"/>
        <end position="154"/>
    </location>
</feature>
<protein>
    <submittedName>
        <fullName evidence="2">Uncharacterized protein</fullName>
    </submittedName>
</protein>